<dbReference type="AlphaFoldDB" id="A0A372LGL4"/>
<dbReference type="EMBL" id="QVTD01000003">
    <property type="protein sequence ID" value="RFU65441.1"/>
    <property type="molecule type" value="Genomic_DNA"/>
</dbReference>
<dbReference type="OrthoDB" id="9807885at2"/>
<gene>
    <name evidence="6" type="ORF">D0466_05990</name>
</gene>
<dbReference type="GO" id="GO:0030170">
    <property type="term" value="F:pyridoxal phosphate binding"/>
    <property type="evidence" value="ECO:0007669"/>
    <property type="project" value="InterPro"/>
</dbReference>
<dbReference type="InterPro" id="IPR049704">
    <property type="entry name" value="Aminotrans_3_PPA_site"/>
</dbReference>
<sequence>MKRTSLIKPVLDGVYPMISHGKGIYLYDTDGKEYLDGSSGAVTANIGHGVEEIRVAMDGQANKVSFVYRSQFTSEAAEGLATKIAEMTNGTYPWSFFVNSGSEATETALKIAVQHWQEKGKPKKNRVISRWMSYHGITLGALSMSGHPQRRERFTAMLESYPSISAPYCYRCPYNLELQECGFACAAELESAIRRTGPENVAAFIAEPVIGAAGAAISPPDGYFQELKRICEKYDVLFIADEVMTGFGRTGQILACSHWGVEPDIIAFGKGMSGGYTPIGAAVMTEKVIEPILKGSKSIMAGHTLSANPLSCAVSLAVLEYVEKNGLDKNASRSGIYLRNLLEKLSFRYPFIGNIRGKGLLIGIEFVKDIETKEPFPEEFDVTGKMISLAAENGLLLYPAAAGPEGVGGAAIIISPPLTITKREIEELIRRLNNTLYQFKEAISQDT</sequence>
<evidence type="ECO:0000256" key="5">
    <source>
        <dbReference type="RuleBase" id="RU003560"/>
    </source>
</evidence>
<keyword evidence="4 5" id="KW-0663">Pyridoxal phosphate</keyword>
<dbReference type="Gene3D" id="3.40.640.10">
    <property type="entry name" value="Type I PLP-dependent aspartate aminotransferase-like (Major domain)"/>
    <property type="match status" value="1"/>
</dbReference>
<dbReference type="RefSeq" id="WP_117321616.1">
    <property type="nucleotide sequence ID" value="NZ_QVTD01000003.1"/>
</dbReference>
<evidence type="ECO:0000313" key="6">
    <source>
        <dbReference type="EMBL" id="RFU65441.1"/>
    </source>
</evidence>
<dbReference type="PROSITE" id="PS00600">
    <property type="entry name" value="AA_TRANSFER_CLASS_3"/>
    <property type="match status" value="1"/>
</dbReference>
<dbReference type="CDD" id="cd00610">
    <property type="entry name" value="OAT_like"/>
    <property type="match status" value="1"/>
</dbReference>
<comment type="caution">
    <text evidence="6">The sequence shown here is derived from an EMBL/GenBank/DDBJ whole genome shotgun (WGS) entry which is preliminary data.</text>
</comment>
<dbReference type="PIRSF" id="PIRSF000521">
    <property type="entry name" value="Transaminase_4ab_Lys_Orn"/>
    <property type="match status" value="1"/>
</dbReference>
<accession>A0A372LGL4</accession>
<evidence type="ECO:0000256" key="4">
    <source>
        <dbReference type="ARBA" id="ARBA00022898"/>
    </source>
</evidence>
<dbReference type="InterPro" id="IPR015424">
    <property type="entry name" value="PyrdxlP-dep_Trfase"/>
</dbReference>
<dbReference type="InterPro" id="IPR005814">
    <property type="entry name" value="Aminotrans_3"/>
</dbReference>
<evidence type="ECO:0000256" key="3">
    <source>
        <dbReference type="ARBA" id="ARBA00022679"/>
    </source>
</evidence>
<dbReference type="Pfam" id="PF00202">
    <property type="entry name" value="Aminotran_3"/>
    <property type="match status" value="1"/>
</dbReference>
<dbReference type="PANTHER" id="PTHR43094">
    <property type="entry name" value="AMINOTRANSFERASE"/>
    <property type="match status" value="1"/>
</dbReference>
<dbReference type="InterPro" id="IPR015421">
    <property type="entry name" value="PyrdxlP-dep_Trfase_major"/>
</dbReference>
<reference evidence="6 7" key="1">
    <citation type="submission" date="2018-08" db="EMBL/GenBank/DDBJ databases">
        <title>Bacillus chawlae sp. nov., Bacillus glennii sp. nov., and Bacillus saganii sp. nov. Isolated from the Vehicle Assembly Building at Kennedy Space Center where the Viking Spacecraft were Assembled.</title>
        <authorList>
            <person name="Seuylemezian A."/>
            <person name="Vaishampayan P."/>
        </authorList>
    </citation>
    <scope>NUCLEOTIDE SEQUENCE [LARGE SCALE GENOMIC DNA]</scope>
    <source>
        <strain evidence="6 7">V44-8</strain>
    </source>
</reference>
<evidence type="ECO:0000256" key="1">
    <source>
        <dbReference type="ARBA" id="ARBA00008954"/>
    </source>
</evidence>
<dbReference type="SUPFAM" id="SSF53383">
    <property type="entry name" value="PLP-dependent transferases"/>
    <property type="match status" value="1"/>
</dbReference>
<name>A0A372LGL4_9BACI</name>
<dbReference type="Proteomes" id="UP000262939">
    <property type="component" value="Unassembled WGS sequence"/>
</dbReference>
<evidence type="ECO:0000256" key="2">
    <source>
        <dbReference type="ARBA" id="ARBA00022576"/>
    </source>
</evidence>
<dbReference type="GO" id="GO:0008483">
    <property type="term" value="F:transaminase activity"/>
    <property type="evidence" value="ECO:0007669"/>
    <property type="project" value="UniProtKB-KW"/>
</dbReference>
<evidence type="ECO:0000313" key="7">
    <source>
        <dbReference type="Proteomes" id="UP000262939"/>
    </source>
</evidence>
<dbReference type="Gene3D" id="3.90.1150.10">
    <property type="entry name" value="Aspartate Aminotransferase, domain 1"/>
    <property type="match status" value="1"/>
</dbReference>
<keyword evidence="7" id="KW-1185">Reference proteome</keyword>
<organism evidence="6 7">
    <name type="scientific">Peribacillus glennii</name>
    <dbReference type="NCBI Taxonomy" id="2303991"/>
    <lineage>
        <taxon>Bacteria</taxon>
        <taxon>Bacillati</taxon>
        <taxon>Bacillota</taxon>
        <taxon>Bacilli</taxon>
        <taxon>Bacillales</taxon>
        <taxon>Bacillaceae</taxon>
        <taxon>Peribacillus</taxon>
    </lineage>
</organism>
<proteinExistence type="inferred from homology"/>
<dbReference type="InterPro" id="IPR015422">
    <property type="entry name" value="PyrdxlP-dep_Trfase_small"/>
</dbReference>
<keyword evidence="2 6" id="KW-0032">Aminotransferase</keyword>
<keyword evidence="3 6" id="KW-0808">Transferase</keyword>
<comment type="similarity">
    <text evidence="1 5">Belongs to the class-III pyridoxal-phosphate-dependent aminotransferase family.</text>
</comment>
<dbReference type="NCBIfam" id="NF005375">
    <property type="entry name" value="PRK06917.1"/>
    <property type="match status" value="1"/>
</dbReference>
<dbReference type="FunFam" id="3.40.640.10:FF:000014">
    <property type="entry name" value="Adenosylmethionine-8-amino-7-oxononanoate aminotransferase, probable"/>
    <property type="match status" value="1"/>
</dbReference>
<dbReference type="PANTHER" id="PTHR43094:SF1">
    <property type="entry name" value="AMINOTRANSFERASE CLASS-III"/>
    <property type="match status" value="1"/>
</dbReference>
<protein>
    <submittedName>
        <fullName evidence="6">Aspartate aminotransferase family protein</fullName>
    </submittedName>
</protein>